<dbReference type="InterPro" id="IPR012295">
    <property type="entry name" value="TBP_dom_sf"/>
</dbReference>
<gene>
    <name evidence="10" type="primary">Cre-tlf-1</name>
    <name evidence="10" type="ORF">CRE_29744</name>
</gene>
<dbReference type="GO" id="GO:0006352">
    <property type="term" value="P:DNA-templated transcription initiation"/>
    <property type="evidence" value="ECO:0007669"/>
    <property type="project" value="InterPro"/>
</dbReference>
<dbReference type="GO" id="GO:0045944">
    <property type="term" value="P:positive regulation of transcription by RNA polymerase II"/>
    <property type="evidence" value="ECO:0007669"/>
    <property type="project" value="EnsemblMetazoa"/>
</dbReference>
<organism evidence="11">
    <name type="scientific">Caenorhabditis remanei</name>
    <name type="common">Caenorhabditis vulgaris</name>
    <dbReference type="NCBI Taxonomy" id="31234"/>
    <lineage>
        <taxon>Eukaryota</taxon>
        <taxon>Metazoa</taxon>
        <taxon>Ecdysozoa</taxon>
        <taxon>Nematoda</taxon>
        <taxon>Chromadorea</taxon>
        <taxon>Rhabditida</taxon>
        <taxon>Rhabditina</taxon>
        <taxon>Rhabditomorpha</taxon>
        <taxon>Rhabditoidea</taxon>
        <taxon>Rhabditidae</taxon>
        <taxon>Peloderinae</taxon>
        <taxon>Caenorhabditis</taxon>
    </lineage>
</organism>
<dbReference type="GO" id="GO:0000122">
    <property type="term" value="P:negative regulation of transcription by RNA polymerase II"/>
    <property type="evidence" value="ECO:0007669"/>
    <property type="project" value="EnsemblMetazoa"/>
</dbReference>
<dbReference type="GO" id="GO:0003677">
    <property type="term" value="F:DNA binding"/>
    <property type="evidence" value="ECO:0007669"/>
    <property type="project" value="UniProtKB-KW"/>
</dbReference>
<evidence type="ECO:0000256" key="5">
    <source>
        <dbReference type="ARBA" id="ARBA00023163"/>
    </source>
</evidence>
<dbReference type="GO" id="GO:0005634">
    <property type="term" value="C:nucleus"/>
    <property type="evidence" value="ECO:0007669"/>
    <property type="project" value="UniProtKB-SubCell"/>
</dbReference>
<evidence type="ECO:0000256" key="3">
    <source>
        <dbReference type="ARBA" id="ARBA00023015"/>
    </source>
</evidence>
<keyword evidence="5" id="KW-0804">Transcription</keyword>
<evidence type="ECO:0000256" key="2">
    <source>
        <dbReference type="ARBA" id="ARBA00005560"/>
    </source>
</evidence>
<evidence type="ECO:0000313" key="11">
    <source>
        <dbReference type="Proteomes" id="UP000008281"/>
    </source>
</evidence>
<dbReference type="FunCoup" id="E3LVJ4">
    <property type="interactions" value="364"/>
</dbReference>
<reference evidence="10" key="1">
    <citation type="submission" date="2007-07" db="EMBL/GenBank/DDBJ databases">
        <title>PCAP assembly of the Caenorhabditis remanei genome.</title>
        <authorList>
            <consortium name="The Caenorhabditis remanei Sequencing Consortium"/>
            <person name="Wilson R.K."/>
        </authorList>
    </citation>
    <scope>NUCLEOTIDE SEQUENCE [LARGE SCALE GENOMIC DNA]</scope>
    <source>
        <strain evidence="10">PB4641</strain>
    </source>
</reference>
<keyword evidence="6" id="KW-0539">Nucleus</keyword>
<dbReference type="SUPFAM" id="SSF55945">
    <property type="entry name" value="TATA-box binding protein-like"/>
    <property type="match status" value="2"/>
</dbReference>
<evidence type="ECO:0000256" key="9">
    <source>
        <dbReference type="SAM" id="MobiDB-lite"/>
    </source>
</evidence>
<name>E3LVJ4_CAERE</name>
<dbReference type="Gene3D" id="3.30.310.10">
    <property type="entry name" value="TATA-Binding Protein"/>
    <property type="match status" value="2"/>
</dbReference>
<feature type="region of interest" description="Disordered" evidence="9">
    <location>
        <begin position="138"/>
        <end position="271"/>
    </location>
</feature>
<evidence type="ECO:0000256" key="7">
    <source>
        <dbReference type="ARBA" id="ARBA00023474"/>
    </source>
</evidence>
<protein>
    <recommendedName>
        <fullName evidence="7">TATA box-binding protein-like 1</fullName>
    </recommendedName>
    <alternativeName>
        <fullName evidence="8">TBP-like factor</fullName>
    </alternativeName>
</protein>
<sequence>MQMGDHQMMGNQRTFVQKVIPAQAGGTVPQNVAYVQNQGVRMVQQDLNGQQRIMQPMVRPVPQNGTGPHFVRQVPAGQGFQANYGQGGTIAGRSVAGGAPIRNGMQQQVYQRPAGAIPVVTPIPQQQQPRTVYIQQGHQVMQGHHRPPQQRIFQNQQQHQQQHQQNFNQQPHNNQMMIQQQIRQQQAQHHQMGQPQMARHQMVQQHQQQIQQRRIQQPQQPQQQQVFPPRGMNLAVPLREPSPEPVIIKREEPENPPPSSSMKQEEPMPDDSDIDIQIRNVVCNYTLPLHIDLRKLAMNTHNVTYEREKGVMMKQKRSPGCYIKVYSSGKVYIVGCRSEEDCKRAARSIARHVQRVMGKTKEKVQIRNYRVSRSKSHLNMKFMFQVNNVLATCRLPFGIKIEEVAAKYPSESTYEPELSVGLVWRSITPKATLRIHTTGSITVTGASSEADVLEVLSKIYPIVLEFRCHERAKGNVAAQKKRKRKAPTNTRAPAVKRERFDDANYGNSGVINNQVYFSDEDEDLYDDLDLDD</sequence>
<feature type="compositionally biased region" description="Low complexity" evidence="9">
    <location>
        <begin position="149"/>
        <end position="226"/>
    </location>
</feature>
<comment type="subcellular location">
    <subcellularLocation>
        <location evidence="1">Nucleus</location>
    </subcellularLocation>
</comment>
<dbReference type="GO" id="GO:0009792">
    <property type="term" value="P:embryo development ending in birth or egg hatching"/>
    <property type="evidence" value="ECO:0007669"/>
    <property type="project" value="EnsemblMetazoa"/>
</dbReference>
<keyword evidence="3" id="KW-0805">Transcription regulation</keyword>
<evidence type="ECO:0000256" key="4">
    <source>
        <dbReference type="ARBA" id="ARBA00023125"/>
    </source>
</evidence>
<dbReference type="InParanoid" id="E3LVJ4"/>
<dbReference type="GO" id="GO:0000785">
    <property type="term" value="C:chromatin"/>
    <property type="evidence" value="ECO:0007669"/>
    <property type="project" value="EnsemblMetazoa"/>
</dbReference>
<dbReference type="STRING" id="31234.E3LVJ4"/>
<proteinExistence type="inferred from homology"/>
<evidence type="ECO:0000313" key="10">
    <source>
        <dbReference type="EMBL" id="EFP12415.1"/>
    </source>
</evidence>
<dbReference type="InterPro" id="IPR000814">
    <property type="entry name" value="TBP"/>
</dbReference>
<feature type="region of interest" description="Disordered" evidence="9">
    <location>
        <begin position="476"/>
        <end position="497"/>
    </location>
</feature>
<dbReference type="PANTHER" id="PTHR10126">
    <property type="entry name" value="TATA-BOX BINDING PROTEIN"/>
    <property type="match status" value="1"/>
</dbReference>
<dbReference type="eggNOG" id="KOG3302">
    <property type="taxonomic scope" value="Eukaryota"/>
</dbReference>
<dbReference type="AlphaFoldDB" id="E3LVJ4"/>
<dbReference type="OMA" id="CYIKVYS"/>
<keyword evidence="4" id="KW-0238">DNA-binding</keyword>
<evidence type="ECO:0000256" key="1">
    <source>
        <dbReference type="ARBA" id="ARBA00004123"/>
    </source>
</evidence>
<keyword evidence="11" id="KW-1185">Reference proteome</keyword>
<dbReference type="EMBL" id="DS268416">
    <property type="protein sequence ID" value="EFP12415.1"/>
    <property type="molecule type" value="Genomic_DNA"/>
</dbReference>
<dbReference type="Pfam" id="PF00352">
    <property type="entry name" value="TBP"/>
    <property type="match status" value="2"/>
</dbReference>
<accession>E3LVJ4</accession>
<dbReference type="HOGENOM" id="CLU_038511_0_0_1"/>
<evidence type="ECO:0000256" key="8">
    <source>
        <dbReference type="ARBA" id="ARBA00033173"/>
    </source>
</evidence>
<dbReference type="CDD" id="cd04517">
    <property type="entry name" value="TLF"/>
    <property type="match status" value="1"/>
</dbReference>
<dbReference type="InterPro" id="IPR015445">
    <property type="entry name" value="TBP-like"/>
</dbReference>
<dbReference type="FunFam" id="3.30.310.10:FF:000027">
    <property type="entry name" value="TBP-like factor"/>
    <property type="match status" value="1"/>
</dbReference>
<evidence type="ECO:0000256" key="6">
    <source>
        <dbReference type="ARBA" id="ARBA00023242"/>
    </source>
</evidence>
<dbReference type="OrthoDB" id="2127950at2759"/>
<dbReference type="FunFam" id="3.30.310.10:FF:000009">
    <property type="entry name" value="TatA box-binding protein-like protein 1"/>
    <property type="match status" value="1"/>
</dbReference>
<dbReference type="Proteomes" id="UP000008281">
    <property type="component" value="Unassembled WGS sequence"/>
</dbReference>
<comment type="similarity">
    <text evidence="2">Belongs to the TBP family.</text>
</comment>